<dbReference type="GO" id="GO:0004842">
    <property type="term" value="F:ubiquitin-protein transferase activity"/>
    <property type="evidence" value="ECO:0007669"/>
    <property type="project" value="InterPro"/>
</dbReference>
<dbReference type="CDD" id="cd22584">
    <property type="entry name" value="Rcat_RBR_unk"/>
    <property type="match status" value="1"/>
</dbReference>
<dbReference type="EMBL" id="KN824329">
    <property type="protein sequence ID" value="KIM23952.1"/>
    <property type="molecule type" value="Genomic_DNA"/>
</dbReference>
<dbReference type="InterPro" id="IPR013083">
    <property type="entry name" value="Znf_RING/FYVE/PHD"/>
</dbReference>
<keyword evidence="2" id="KW-0479">Metal-binding</keyword>
<evidence type="ECO:0000256" key="2">
    <source>
        <dbReference type="ARBA" id="ARBA00022723"/>
    </source>
</evidence>
<evidence type="ECO:0000256" key="1">
    <source>
        <dbReference type="ARBA" id="ARBA00022679"/>
    </source>
</evidence>
<dbReference type="HOGENOM" id="CLU_011917_1_0_1"/>
<evidence type="ECO:0000256" key="4">
    <source>
        <dbReference type="ARBA" id="ARBA00022771"/>
    </source>
</evidence>
<keyword evidence="13" id="KW-1185">Reference proteome</keyword>
<reference evidence="12 13" key="1">
    <citation type="submission" date="2014-04" db="EMBL/GenBank/DDBJ databases">
        <authorList>
            <consortium name="DOE Joint Genome Institute"/>
            <person name="Kuo A."/>
            <person name="Zuccaro A."/>
            <person name="Kohler A."/>
            <person name="Nagy L.G."/>
            <person name="Floudas D."/>
            <person name="Copeland A."/>
            <person name="Barry K.W."/>
            <person name="Cichocki N."/>
            <person name="Veneault-Fourrey C."/>
            <person name="LaButti K."/>
            <person name="Lindquist E.A."/>
            <person name="Lipzen A."/>
            <person name="Lundell T."/>
            <person name="Morin E."/>
            <person name="Murat C."/>
            <person name="Sun H."/>
            <person name="Tunlid A."/>
            <person name="Henrissat B."/>
            <person name="Grigoriev I.V."/>
            <person name="Hibbett D.S."/>
            <person name="Martin F."/>
            <person name="Nordberg H.P."/>
            <person name="Cantor M.N."/>
            <person name="Hua S.X."/>
        </authorList>
    </citation>
    <scope>NUCLEOTIDE SEQUENCE [LARGE SCALE GENOMIC DNA]</scope>
    <source>
        <strain evidence="12 13">MAFF 305830</strain>
    </source>
</reference>
<keyword evidence="3" id="KW-0677">Repeat</keyword>
<dbReference type="PROSITE" id="PS51873">
    <property type="entry name" value="TRIAD"/>
    <property type="match status" value="1"/>
</dbReference>
<keyword evidence="6" id="KW-0862">Zinc</keyword>
<dbReference type="GO" id="GO:0008270">
    <property type="term" value="F:zinc ion binding"/>
    <property type="evidence" value="ECO:0007669"/>
    <property type="project" value="UniProtKB-KW"/>
</dbReference>
<evidence type="ECO:0008006" key="14">
    <source>
        <dbReference type="Google" id="ProtNLM"/>
    </source>
</evidence>
<dbReference type="PANTHER" id="PTHR11685">
    <property type="entry name" value="RBR FAMILY RING FINGER AND IBR DOMAIN-CONTAINING"/>
    <property type="match status" value="1"/>
</dbReference>
<keyword evidence="5" id="KW-0833">Ubl conjugation pathway</keyword>
<evidence type="ECO:0000313" key="12">
    <source>
        <dbReference type="EMBL" id="KIM23952.1"/>
    </source>
</evidence>
<evidence type="ECO:0000256" key="8">
    <source>
        <dbReference type="SAM" id="Coils"/>
    </source>
</evidence>
<evidence type="ECO:0000313" key="13">
    <source>
        <dbReference type="Proteomes" id="UP000054097"/>
    </source>
</evidence>
<evidence type="ECO:0000256" key="9">
    <source>
        <dbReference type="SAM" id="MobiDB-lite"/>
    </source>
</evidence>
<organism evidence="12 13">
    <name type="scientific">Serendipita vermifera MAFF 305830</name>
    <dbReference type="NCBI Taxonomy" id="933852"/>
    <lineage>
        <taxon>Eukaryota</taxon>
        <taxon>Fungi</taxon>
        <taxon>Dikarya</taxon>
        <taxon>Basidiomycota</taxon>
        <taxon>Agaricomycotina</taxon>
        <taxon>Agaricomycetes</taxon>
        <taxon>Sebacinales</taxon>
        <taxon>Serendipitaceae</taxon>
        <taxon>Serendipita</taxon>
    </lineage>
</organism>
<feature type="domain" description="RING-type" evidence="11">
    <location>
        <begin position="393"/>
        <end position="615"/>
    </location>
</feature>
<dbReference type="InterPro" id="IPR001841">
    <property type="entry name" value="Znf_RING"/>
</dbReference>
<feature type="domain" description="RING-type" evidence="10">
    <location>
        <begin position="397"/>
        <end position="445"/>
    </location>
</feature>
<evidence type="ECO:0000256" key="5">
    <source>
        <dbReference type="ARBA" id="ARBA00022786"/>
    </source>
</evidence>
<dbReference type="InterPro" id="IPR031127">
    <property type="entry name" value="E3_UB_ligase_RBR"/>
</dbReference>
<dbReference type="Pfam" id="PF22191">
    <property type="entry name" value="IBR_1"/>
    <property type="match status" value="1"/>
</dbReference>
<dbReference type="PROSITE" id="PS50089">
    <property type="entry name" value="ZF_RING_2"/>
    <property type="match status" value="1"/>
</dbReference>
<evidence type="ECO:0000256" key="6">
    <source>
        <dbReference type="ARBA" id="ARBA00022833"/>
    </source>
</evidence>
<dbReference type="SMART" id="SM00184">
    <property type="entry name" value="RING"/>
    <property type="match status" value="1"/>
</dbReference>
<dbReference type="InterPro" id="IPR044066">
    <property type="entry name" value="TRIAD_supradom"/>
</dbReference>
<feature type="region of interest" description="Disordered" evidence="9">
    <location>
        <begin position="236"/>
        <end position="291"/>
    </location>
</feature>
<protein>
    <recommendedName>
        <fullName evidence="14">RING-type domain-containing protein</fullName>
    </recommendedName>
</protein>
<dbReference type="OrthoDB" id="1431934at2759"/>
<dbReference type="Gene3D" id="3.30.40.10">
    <property type="entry name" value="Zinc/RING finger domain, C3HC4 (zinc finger)"/>
    <property type="match status" value="1"/>
</dbReference>
<keyword evidence="4 7" id="KW-0863">Zinc-finger</keyword>
<accession>A0A0C2X3H9</accession>
<reference evidence="13" key="2">
    <citation type="submission" date="2015-01" db="EMBL/GenBank/DDBJ databases">
        <title>Evolutionary Origins and Diversification of the Mycorrhizal Mutualists.</title>
        <authorList>
            <consortium name="DOE Joint Genome Institute"/>
            <consortium name="Mycorrhizal Genomics Consortium"/>
            <person name="Kohler A."/>
            <person name="Kuo A."/>
            <person name="Nagy L.G."/>
            <person name="Floudas D."/>
            <person name="Copeland A."/>
            <person name="Barry K.W."/>
            <person name="Cichocki N."/>
            <person name="Veneault-Fourrey C."/>
            <person name="LaButti K."/>
            <person name="Lindquist E.A."/>
            <person name="Lipzen A."/>
            <person name="Lundell T."/>
            <person name="Morin E."/>
            <person name="Murat C."/>
            <person name="Riley R."/>
            <person name="Ohm R."/>
            <person name="Sun H."/>
            <person name="Tunlid A."/>
            <person name="Henrissat B."/>
            <person name="Grigoriev I.V."/>
            <person name="Hibbett D.S."/>
            <person name="Martin F."/>
        </authorList>
    </citation>
    <scope>NUCLEOTIDE SEQUENCE [LARGE SCALE GENOMIC DNA]</scope>
    <source>
        <strain evidence="13">MAFF 305830</strain>
    </source>
</reference>
<dbReference type="Proteomes" id="UP000054097">
    <property type="component" value="Unassembled WGS sequence"/>
</dbReference>
<dbReference type="Gene3D" id="1.20.120.1750">
    <property type="match status" value="1"/>
</dbReference>
<dbReference type="STRING" id="933852.A0A0C2X3H9"/>
<keyword evidence="1" id="KW-0808">Transferase</keyword>
<feature type="coiled-coil region" evidence="8">
    <location>
        <begin position="337"/>
        <end position="364"/>
    </location>
</feature>
<gene>
    <name evidence="12" type="ORF">M408DRAFT_332017</name>
</gene>
<evidence type="ECO:0000256" key="3">
    <source>
        <dbReference type="ARBA" id="ARBA00022737"/>
    </source>
</evidence>
<sequence length="620" mass="70377">MAICQYWHSEEHLEVHDILGLPLFQCQLETVEVEENQSIPNNFRKLARSLTRGGPCAAVITRTPEIVSIMNIPAKDERGGSLLVIFDSHPRPEHPHGAAFLLFTSPEDAGAYLSHLFRMDSSIMLEDNWQTQMLSRYNAHIIRARRFTKEDNLKAVYDANTKLLKTSVEMKQAIARESEMQSEVFELRQKLEAQREARKQAFSAETAADERLKELRKDLQSAQNFAKSLSNMNNLHTDPWSSHSAPVDDFEPSGYNRHPTHPPSNPQSKGKASTAPGFKPNIATRRDSVPSTSVLQVNQLSSNAKLHHPSPSNRQPSHLFNEDEAKEYERIRLANIAAKSAERKQKLLAEKEQAQRREQEEAERNDFEMARRLQMEDERLQKQQSALLHTVDRGFECPICIEHWSVGVISQNDACGHAVCRNCMIKNVKVELEQMRWPVICPVCRANPTETGEPGVISRELVELAGADGDILSEWSRVELASVSVAVECPLCHNVSHVDREDYDTTLFLWCPLKTCPGYWCKTCSQPAERGKRHTCDGQAEFDRWKDVNKDKVRECPGCKQPIERTEGCRHMTCITPGCNTHFCDRCGGLIIKSQVQKEIKAAMTKHYTGCVLFDIPDER</sequence>
<dbReference type="SUPFAM" id="SSF57850">
    <property type="entry name" value="RING/U-box"/>
    <property type="match status" value="2"/>
</dbReference>
<dbReference type="PROSITE" id="PS00518">
    <property type="entry name" value="ZF_RING_1"/>
    <property type="match status" value="1"/>
</dbReference>
<name>A0A0C2X3H9_SERVB</name>
<evidence type="ECO:0000259" key="10">
    <source>
        <dbReference type="PROSITE" id="PS50089"/>
    </source>
</evidence>
<proteinExistence type="predicted"/>
<dbReference type="InterPro" id="IPR017907">
    <property type="entry name" value="Znf_RING_CS"/>
</dbReference>
<keyword evidence="8" id="KW-0175">Coiled coil</keyword>
<dbReference type="GO" id="GO:0016567">
    <property type="term" value="P:protein ubiquitination"/>
    <property type="evidence" value="ECO:0007669"/>
    <property type="project" value="InterPro"/>
</dbReference>
<evidence type="ECO:0000259" key="11">
    <source>
        <dbReference type="PROSITE" id="PS51873"/>
    </source>
</evidence>
<dbReference type="AlphaFoldDB" id="A0A0C2X3H9"/>
<evidence type="ECO:0000256" key="7">
    <source>
        <dbReference type="PROSITE-ProRule" id="PRU00175"/>
    </source>
</evidence>